<gene>
    <name evidence="1" type="ORF">QFC24_001779</name>
</gene>
<comment type="caution">
    <text evidence="1">The sequence shown here is derived from an EMBL/GenBank/DDBJ whole genome shotgun (WGS) entry which is preliminary data.</text>
</comment>
<keyword evidence="2" id="KW-1185">Reference proteome</keyword>
<name>A0ACC2XSA5_9TREE</name>
<accession>A0ACC2XSA5</accession>
<evidence type="ECO:0000313" key="1">
    <source>
        <dbReference type="EMBL" id="KAJ9126748.1"/>
    </source>
</evidence>
<proteinExistence type="predicted"/>
<evidence type="ECO:0000313" key="2">
    <source>
        <dbReference type="Proteomes" id="UP001234202"/>
    </source>
</evidence>
<sequence length="941" mass="103403">MPTALRMRNKPQGQKVNLVTKKQTTTATVIAPQQTAAVQQQHGVKSATVLAHDQALMNLQQSNLIVKTMLDATFGCMTFLRGLLPDGNFEDVHIAAPNSGRDHDGDRRAAENEDASAPPASQMSTASQGGAGESQSKHGKGLRIKKIKRGYSTEADKLLDWIDPDHPTDLVEALTINFYYPEIGNSGIRIPQFDIEDSIQNLRIGGTAGLLGGGGAGGVAQTTDSGRGNDGQRLRTIGEVKKAIKKLVKSLIITCQSLGELPTRRWVTMRLHYLDDTPANYEPPFFVAADTKQALHFGTKDPSQIPDKTSVGHLETGFHSMSLKLTSIADYLPRALDVQQEENCYGGFSSAADASHNLGKRRRAEETVQRSDAAKRRVIWNALEAIEDRADIDPAYQDADGEPDSQVPKKMPQSPSARPTGIRQPDGTILPYASSSASTTQKAAVTEKDVQSSQLEPTFVSRDRENATRETQATQELDWPMENERREQELSGKPNGHNMEAIMPVTSGVLPDAVMVSHLDTIEDIMDVQPDQPAGNNTIPAEDSIGSFSRTEKDKTNGIENDEVAQSKEDQDAARRNTGKATNQGGNKNKKAEGQYMACPCAAKKEDEVMVQCEDCTTWYHIPCAGYLEEQDLPDKFYCILCKMKAAGHFSKATMDEAQSYLPSLTLERRALKKIYKKTKFDSKHMTRMMTDIDCDANVIIIGDFRRLVERLQELGFIKKITTHGIRHGKKASTYVYHAQVEPKDMRRYAEYFMPGGEIELKAVGITADMLKMDYKVKTQKAKQVANSQEKNVQGKENIAPQTRETGNTALKTLPLAIAAAMEKPKQAGKGVEVETTKETTPRTEVLPAATRTELHRPTIPLPKSKPRQKPGNQPATGQTKAGRVKGFFRTAASIVVQPPVEEEEREPHEANGDSRVLKDCDAESRGNKASAPEEDVDMGV</sequence>
<organism evidence="1 2">
    <name type="scientific">Naganishia onofrii</name>
    <dbReference type="NCBI Taxonomy" id="1851511"/>
    <lineage>
        <taxon>Eukaryota</taxon>
        <taxon>Fungi</taxon>
        <taxon>Dikarya</taxon>
        <taxon>Basidiomycota</taxon>
        <taxon>Agaricomycotina</taxon>
        <taxon>Tremellomycetes</taxon>
        <taxon>Filobasidiales</taxon>
        <taxon>Filobasidiaceae</taxon>
        <taxon>Naganishia</taxon>
    </lineage>
</organism>
<dbReference type="Proteomes" id="UP001234202">
    <property type="component" value="Unassembled WGS sequence"/>
</dbReference>
<protein>
    <submittedName>
        <fullName evidence="1">Uncharacterized protein</fullName>
    </submittedName>
</protein>
<dbReference type="EMBL" id="JASBWV010000004">
    <property type="protein sequence ID" value="KAJ9126748.1"/>
    <property type="molecule type" value="Genomic_DNA"/>
</dbReference>
<reference evidence="1" key="1">
    <citation type="submission" date="2023-04" db="EMBL/GenBank/DDBJ databases">
        <title>Draft Genome sequencing of Naganishia species isolated from polar environments using Oxford Nanopore Technology.</title>
        <authorList>
            <person name="Leo P."/>
            <person name="Venkateswaran K."/>
        </authorList>
    </citation>
    <scope>NUCLEOTIDE SEQUENCE</scope>
    <source>
        <strain evidence="1">DBVPG 5303</strain>
    </source>
</reference>